<sequence length="77" mass="8610">MLFQPQLPGLTPVLTIDFAQLALFPYRLSSPSDSRVDIQLGVVRLLAQIDAWKQAVTAIAASQQWEKRNKVCAAWDL</sequence>
<dbReference type="Proteomes" id="UP000270296">
    <property type="component" value="Unassembled WGS sequence"/>
</dbReference>
<evidence type="ECO:0000313" key="2">
    <source>
        <dbReference type="Proteomes" id="UP000270296"/>
    </source>
</evidence>
<evidence type="ECO:0000313" key="3">
    <source>
        <dbReference type="WBParaSite" id="SBAD_0000684301-mRNA-1"/>
    </source>
</evidence>
<dbReference type="AlphaFoldDB" id="A0A183ISI9"/>
<reference evidence="3" key="1">
    <citation type="submission" date="2016-06" db="UniProtKB">
        <authorList>
            <consortium name="WormBaseParasite"/>
        </authorList>
    </citation>
    <scope>IDENTIFICATION</scope>
</reference>
<reference evidence="1 2" key="2">
    <citation type="submission" date="2018-11" db="EMBL/GenBank/DDBJ databases">
        <authorList>
            <consortium name="Pathogen Informatics"/>
        </authorList>
    </citation>
    <scope>NUCLEOTIDE SEQUENCE [LARGE SCALE GENOMIC DNA]</scope>
</reference>
<proteinExistence type="predicted"/>
<protein>
    <submittedName>
        <fullName evidence="3">Transposase</fullName>
    </submittedName>
</protein>
<dbReference type="EMBL" id="UZAM01009878">
    <property type="protein sequence ID" value="VDP10355.1"/>
    <property type="molecule type" value="Genomic_DNA"/>
</dbReference>
<keyword evidence="2" id="KW-1185">Reference proteome</keyword>
<dbReference type="WBParaSite" id="SBAD_0000684301-mRNA-1">
    <property type="protein sequence ID" value="SBAD_0000684301-mRNA-1"/>
    <property type="gene ID" value="SBAD_0000684301"/>
</dbReference>
<gene>
    <name evidence="1" type="ORF">SBAD_LOCUS6586</name>
</gene>
<name>A0A183ISI9_9BILA</name>
<evidence type="ECO:0000313" key="1">
    <source>
        <dbReference type="EMBL" id="VDP10355.1"/>
    </source>
</evidence>
<accession>A0A183ISI9</accession>
<organism evidence="3">
    <name type="scientific">Soboliphyme baturini</name>
    <dbReference type="NCBI Taxonomy" id="241478"/>
    <lineage>
        <taxon>Eukaryota</taxon>
        <taxon>Metazoa</taxon>
        <taxon>Ecdysozoa</taxon>
        <taxon>Nematoda</taxon>
        <taxon>Enoplea</taxon>
        <taxon>Dorylaimia</taxon>
        <taxon>Dioctophymatida</taxon>
        <taxon>Dioctophymatoidea</taxon>
        <taxon>Soboliphymatidae</taxon>
        <taxon>Soboliphyme</taxon>
    </lineage>
</organism>